<dbReference type="PROSITE" id="PS00501">
    <property type="entry name" value="SPASE_I_1"/>
    <property type="match status" value="1"/>
</dbReference>
<dbReference type="NCBIfam" id="TIGR02227">
    <property type="entry name" value="sigpep_I_bact"/>
    <property type="match status" value="1"/>
</dbReference>
<evidence type="ECO:0000256" key="4">
    <source>
        <dbReference type="ARBA" id="ARBA00013208"/>
    </source>
</evidence>
<keyword evidence="7" id="KW-0812">Transmembrane</keyword>
<dbReference type="Pfam" id="PF10502">
    <property type="entry name" value="Peptidase_S26"/>
    <property type="match status" value="1"/>
</dbReference>
<dbReference type="InterPro" id="IPR036286">
    <property type="entry name" value="LexA/Signal_pep-like_sf"/>
</dbReference>
<evidence type="ECO:0000256" key="12">
    <source>
        <dbReference type="RuleBase" id="RU003993"/>
    </source>
</evidence>
<dbReference type="Proteomes" id="UP000267430">
    <property type="component" value="Unassembled WGS sequence"/>
</dbReference>
<keyword evidence="5" id="KW-1003">Cell membrane</keyword>
<dbReference type="PANTHER" id="PTHR43390:SF1">
    <property type="entry name" value="CHLOROPLAST PROCESSING PEPTIDASE"/>
    <property type="match status" value="1"/>
</dbReference>
<comment type="catalytic activity">
    <reaction evidence="1 12">
        <text>Cleavage of hydrophobic, N-terminal signal or leader sequences from secreted and periplasmic proteins.</text>
        <dbReference type="EC" id="3.4.21.89"/>
    </reaction>
</comment>
<evidence type="ECO:0000256" key="1">
    <source>
        <dbReference type="ARBA" id="ARBA00000677"/>
    </source>
</evidence>
<dbReference type="CDD" id="cd06530">
    <property type="entry name" value="S26_SPase_I"/>
    <property type="match status" value="1"/>
</dbReference>
<organism evidence="15 16">
    <name type="scientific">Peribacillus cavernae</name>
    <dbReference type="NCBI Taxonomy" id="1674310"/>
    <lineage>
        <taxon>Bacteria</taxon>
        <taxon>Bacillati</taxon>
        <taxon>Bacillota</taxon>
        <taxon>Bacilli</taxon>
        <taxon>Bacillales</taxon>
        <taxon>Bacillaceae</taxon>
        <taxon>Peribacillus</taxon>
    </lineage>
</organism>
<evidence type="ECO:0000256" key="9">
    <source>
        <dbReference type="ARBA" id="ARBA00022989"/>
    </source>
</evidence>
<gene>
    <name evidence="15" type="primary">lepB</name>
    <name evidence="15" type="ORF">ELQ35_20725</name>
</gene>
<comment type="caution">
    <text evidence="15">The sequence shown here is derived from an EMBL/GenBank/DDBJ whole genome shotgun (WGS) entry which is preliminary data.</text>
</comment>
<dbReference type="GO" id="GO:0009003">
    <property type="term" value="F:signal peptidase activity"/>
    <property type="evidence" value="ECO:0007669"/>
    <property type="project" value="UniProtKB-EC"/>
</dbReference>
<dbReference type="InterPro" id="IPR000223">
    <property type="entry name" value="Pept_S26A_signal_pept_1"/>
</dbReference>
<evidence type="ECO:0000256" key="8">
    <source>
        <dbReference type="ARBA" id="ARBA00022801"/>
    </source>
</evidence>
<dbReference type="OrthoDB" id="9802919at2"/>
<evidence type="ECO:0000256" key="11">
    <source>
        <dbReference type="PIRSR" id="PIRSR600223-1"/>
    </source>
</evidence>
<evidence type="ECO:0000256" key="5">
    <source>
        <dbReference type="ARBA" id="ARBA00022475"/>
    </source>
</evidence>
<dbReference type="FunFam" id="2.10.109.10:FF:000008">
    <property type="entry name" value="Signal peptidase I"/>
    <property type="match status" value="1"/>
</dbReference>
<dbReference type="GO" id="GO:0006465">
    <property type="term" value="P:signal peptide processing"/>
    <property type="evidence" value="ECO:0007669"/>
    <property type="project" value="InterPro"/>
</dbReference>
<protein>
    <recommendedName>
        <fullName evidence="4 12">Signal peptidase I</fullName>
        <ecNumber evidence="4 12">3.4.21.89</ecNumber>
    </recommendedName>
</protein>
<dbReference type="PROSITE" id="PS00761">
    <property type="entry name" value="SPASE_I_3"/>
    <property type="match status" value="1"/>
</dbReference>
<feature type="active site" evidence="11">
    <location>
        <position position="45"/>
    </location>
</feature>
<evidence type="ECO:0000256" key="2">
    <source>
        <dbReference type="ARBA" id="ARBA00004401"/>
    </source>
</evidence>
<evidence type="ECO:0000256" key="3">
    <source>
        <dbReference type="ARBA" id="ARBA00009370"/>
    </source>
</evidence>
<feature type="active site" evidence="11">
    <location>
        <position position="83"/>
    </location>
</feature>
<evidence type="ECO:0000313" key="15">
    <source>
        <dbReference type="EMBL" id="RUQ25200.1"/>
    </source>
</evidence>
<evidence type="ECO:0000256" key="13">
    <source>
        <dbReference type="RuleBase" id="RU362042"/>
    </source>
</evidence>
<dbReference type="PRINTS" id="PR00727">
    <property type="entry name" value="LEADERPTASE"/>
</dbReference>
<evidence type="ECO:0000259" key="14">
    <source>
        <dbReference type="Pfam" id="PF10502"/>
    </source>
</evidence>
<name>A0A3S0W2P9_9BACI</name>
<evidence type="ECO:0000256" key="6">
    <source>
        <dbReference type="ARBA" id="ARBA00022670"/>
    </source>
</evidence>
<comment type="subcellular location">
    <subcellularLocation>
        <location evidence="2">Cell membrane</location>
        <topology evidence="2">Single-pass type II membrane protein</topology>
    </subcellularLocation>
    <subcellularLocation>
        <location evidence="13">Membrane</location>
        <topology evidence="13">Single-pass type II membrane protein</topology>
    </subcellularLocation>
</comment>
<dbReference type="InterPro" id="IPR019757">
    <property type="entry name" value="Pept_S26A_signal_pept_1_Lys-AS"/>
</dbReference>
<reference evidence="15 16" key="1">
    <citation type="submission" date="2018-12" db="EMBL/GenBank/DDBJ databases">
        <title>Bacillus chawlae sp. nov., Bacillus glennii sp. nov., and Bacillus saganii sp. nov. Isolated from the Vehicle Assembly Building at Kennedy Space Center where the Viking Spacecraft were Assembled.</title>
        <authorList>
            <person name="Seuylemezian A."/>
            <person name="Vaishampayan P."/>
        </authorList>
    </citation>
    <scope>NUCLEOTIDE SEQUENCE [LARGE SCALE GENOMIC DNA]</scope>
    <source>
        <strain evidence="15 16">L5</strain>
    </source>
</reference>
<dbReference type="AlphaFoldDB" id="A0A3S0W2P9"/>
<dbReference type="PANTHER" id="PTHR43390">
    <property type="entry name" value="SIGNAL PEPTIDASE I"/>
    <property type="match status" value="1"/>
</dbReference>
<accession>A0A3S0W2P9</accession>
<dbReference type="Gene3D" id="2.10.109.10">
    <property type="entry name" value="Umud Fragment, subunit A"/>
    <property type="match status" value="1"/>
</dbReference>
<dbReference type="InterPro" id="IPR019758">
    <property type="entry name" value="Pept_S26A_signal_pept_1_CS"/>
</dbReference>
<feature type="domain" description="Peptidase S26" evidence="14">
    <location>
        <begin position="16"/>
        <end position="171"/>
    </location>
</feature>
<keyword evidence="9" id="KW-1133">Transmembrane helix</keyword>
<dbReference type="InterPro" id="IPR019756">
    <property type="entry name" value="Pept_S26A_signal_pept_1_Ser-AS"/>
</dbReference>
<dbReference type="GO" id="GO:0004252">
    <property type="term" value="F:serine-type endopeptidase activity"/>
    <property type="evidence" value="ECO:0007669"/>
    <property type="project" value="InterPro"/>
</dbReference>
<keyword evidence="16" id="KW-1185">Reference proteome</keyword>
<proteinExistence type="inferred from homology"/>
<sequence length="180" mass="20676">MRGISVHDHTKKELYSWIKSIVFALMVAFICRQFLFSPITVKGESMEPTFEDNDRFIVSKVSKIDHFDMIVFHSPISKDDYIKRVIGLPGDMIEMKNDVLYINDKAFEEQYLNEIKGENLSKTTLTEDFKVTVPEGSLFVLGDNRPSSMDSRIIGSISDDEVVGEVKFRFYPFEEVGTPE</sequence>
<dbReference type="PROSITE" id="PS00760">
    <property type="entry name" value="SPASE_I_2"/>
    <property type="match status" value="1"/>
</dbReference>
<evidence type="ECO:0000313" key="16">
    <source>
        <dbReference type="Proteomes" id="UP000267430"/>
    </source>
</evidence>
<dbReference type="EMBL" id="RYZZ01000043">
    <property type="protein sequence ID" value="RUQ25200.1"/>
    <property type="molecule type" value="Genomic_DNA"/>
</dbReference>
<dbReference type="GO" id="GO:0005886">
    <property type="term" value="C:plasma membrane"/>
    <property type="evidence" value="ECO:0007669"/>
    <property type="project" value="UniProtKB-SubCell"/>
</dbReference>
<keyword evidence="6 12" id="KW-0645">Protease</keyword>
<evidence type="ECO:0000256" key="7">
    <source>
        <dbReference type="ARBA" id="ARBA00022692"/>
    </source>
</evidence>
<dbReference type="SUPFAM" id="SSF51306">
    <property type="entry name" value="LexA/Signal peptidase"/>
    <property type="match status" value="1"/>
</dbReference>
<keyword evidence="8 12" id="KW-0378">Hydrolase</keyword>
<dbReference type="InterPro" id="IPR019533">
    <property type="entry name" value="Peptidase_S26"/>
</dbReference>
<comment type="similarity">
    <text evidence="3 13">Belongs to the peptidase S26 family.</text>
</comment>
<keyword evidence="10" id="KW-0472">Membrane</keyword>
<evidence type="ECO:0000256" key="10">
    <source>
        <dbReference type="ARBA" id="ARBA00023136"/>
    </source>
</evidence>
<dbReference type="EC" id="3.4.21.89" evidence="4 12"/>